<proteinExistence type="predicted"/>
<dbReference type="Gene3D" id="3.20.20.150">
    <property type="entry name" value="Divalent-metal-dependent TIM barrel enzymes"/>
    <property type="match status" value="1"/>
</dbReference>
<dbReference type="InterPro" id="IPR036237">
    <property type="entry name" value="Xyl_isomerase-like_sf"/>
</dbReference>
<evidence type="ECO:0008006" key="2">
    <source>
        <dbReference type="Google" id="ProtNLM"/>
    </source>
</evidence>
<comment type="caution">
    <text evidence="1">The sequence shown here is derived from an EMBL/GenBank/DDBJ whole genome shotgun (WGS) entry which is preliminary data.</text>
</comment>
<sequence length="81" mass="9371">MVHIHACENDRGIPGTGHIDWNGITKAFKETRYNRYVVFETLLTEVRQMISASCAWRNILPGRTTDEAAKETLEFLKQKFD</sequence>
<dbReference type="AlphaFoldDB" id="X1A552"/>
<reference evidence="1" key="1">
    <citation type="journal article" date="2014" name="Front. Microbiol.">
        <title>High frequency of phylogenetically diverse reductive dehalogenase-homologous genes in deep subseafloor sedimentary metagenomes.</title>
        <authorList>
            <person name="Kawai M."/>
            <person name="Futagami T."/>
            <person name="Toyoda A."/>
            <person name="Takaki Y."/>
            <person name="Nishi S."/>
            <person name="Hori S."/>
            <person name="Arai W."/>
            <person name="Tsubouchi T."/>
            <person name="Morono Y."/>
            <person name="Uchiyama I."/>
            <person name="Ito T."/>
            <person name="Fujiyama A."/>
            <person name="Inagaki F."/>
            <person name="Takami H."/>
        </authorList>
    </citation>
    <scope>NUCLEOTIDE SEQUENCE</scope>
    <source>
        <strain evidence="1">Expedition CK06-06</strain>
    </source>
</reference>
<dbReference type="SUPFAM" id="SSF51658">
    <property type="entry name" value="Xylose isomerase-like"/>
    <property type="match status" value="1"/>
</dbReference>
<name>X1A552_9ZZZZ</name>
<evidence type="ECO:0000313" key="1">
    <source>
        <dbReference type="EMBL" id="GAG55321.1"/>
    </source>
</evidence>
<accession>X1A552</accession>
<dbReference type="EMBL" id="BART01008576">
    <property type="protein sequence ID" value="GAG55321.1"/>
    <property type="molecule type" value="Genomic_DNA"/>
</dbReference>
<organism evidence="1">
    <name type="scientific">marine sediment metagenome</name>
    <dbReference type="NCBI Taxonomy" id="412755"/>
    <lineage>
        <taxon>unclassified sequences</taxon>
        <taxon>metagenomes</taxon>
        <taxon>ecological metagenomes</taxon>
    </lineage>
</organism>
<protein>
    <recommendedName>
        <fullName evidence="2">Xylose isomerase-like TIM barrel domain-containing protein</fullName>
    </recommendedName>
</protein>
<gene>
    <name evidence="1" type="ORF">S01H4_19259</name>
</gene>